<dbReference type="FunFam" id="3.30.160.20:FF:000046">
    <property type="entry name" value="Peptidyl-tRNA hydrolase ICT1"/>
    <property type="match status" value="1"/>
</dbReference>
<dbReference type="AlphaFoldDB" id="S7UZN6"/>
<proteinExistence type="predicted"/>
<protein>
    <submittedName>
        <fullName evidence="3">Class I peptide chain release factor</fullName>
    </submittedName>
</protein>
<gene>
    <name evidence="3" type="ORF">dsmv_2943</name>
</gene>
<sequence length="150" mass="16895">MMLELHGIAIGPEEIHESFMRCSGPGGQNVNKVNSGVQLRFNVQDCASLPEDVRSRLIRIAGNRMNKAGEIVLTVQKHRSQFGNRQEAFFRLEEMIGEALKEPVSRKATRVPRGARQRRLDNKRHRSRVKRLRGSVAQRTGPAEAGPVLF</sequence>
<reference evidence="3 4" key="1">
    <citation type="journal article" date="2013" name="Genome Announc.">
        <title>Draft genome sequences for three mercury-methylating, sulfate-reducing bacteria.</title>
        <authorList>
            <person name="Brown S.D."/>
            <person name="Hurt R.A.Jr."/>
            <person name="Gilmour C.C."/>
            <person name="Elias D.A."/>
        </authorList>
    </citation>
    <scope>NUCLEOTIDE SEQUENCE [LARGE SCALE GENOMIC DNA]</scope>
    <source>
        <strain evidence="3 4">DSM 2059</strain>
    </source>
</reference>
<dbReference type="GO" id="GO:0043022">
    <property type="term" value="F:ribosome binding"/>
    <property type="evidence" value="ECO:0007669"/>
    <property type="project" value="TreeGrafter"/>
</dbReference>
<organism evidence="3 4">
    <name type="scientific">Desulfococcus multivorans DSM 2059</name>
    <dbReference type="NCBI Taxonomy" id="1121405"/>
    <lineage>
        <taxon>Bacteria</taxon>
        <taxon>Pseudomonadati</taxon>
        <taxon>Thermodesulfobacteriota</taxon>
        <taxon>Desulfobacteria</taxon>
        <taxon>Desulfobacterales</taxon>
        <taxon>Desulfococcaceae</taxon>
        <taxon>Desulfococcus</taxon>
    </lineage>
</organism>
<feature type="region of interest" description="Disordered" evidence="1">
    <location>
        <begin position="105"/>
        <end position="150"/>
    </location>
</feature>
<evidence type="ECO:0000256" key="1">
    <source>
        <dbReference type="SAM" id="MobiDB-lite"/>
    </source>
</evidence>
<dbReference type="eggNOG" id="COG1186">
    <property type="taxonomic scope" value="Bacteria"/>
</dbReference>
<dbReference type="GO" id="GO:0072344">
    <property type="term" value="P:rescue of stalled ribosome"/>
    <property type="evidence" value="ECO:0007669"/>
    <property type="project" value="TreeGrafter"/>
</dbReference>
<feature type="domain" description="Prokaryotic-type class I peptide chain release factors" evidence="2">
    <location>
        <begin position="8"/>
        <end position="133"/>
    </location>
</feature>
<keyword evidence="4" id="KW-1185">Reference proteome</keyword>
<dbReference type="PANTHER" id="PTHR47814">
    <property type="entry name" value="PEPTIDYL-TRNA HYDROLASE ARFB"/>
    <property type="match status" value="1"/>
</dbReference>
<dbReference type="GO" id="GO:0003747">
    <property type="term" value="F:translation release factor activity"/>
    <property type="evidence" value="ECO:0007669"/>
    <property type="project" value="InterPro"/>
</dbReference>
<dbReference type="PATRIC" id="fig|1121405.3.peg.3015"/>
<dbReference type="NCBIfam" id="NF006718">
    <property type="entry name" value="PRK09256.1"/>
    <property type="match status" value="1"/>
</dbReference>
<dbReference type="STRING" id="897.B2D07_14175"/>
<dbReference type="OrthoDB" id="9815709at2"/>
<evidence type="ECO:0000313" key="4">
    <source>
        <dbReference type="Proteomes" id="UP000014977"/>
    </source>
</evidence>
<dbReference type="PANTHER" id="PTHR47814:SF1">
    <property type="entry name" value="PEPTIDYL-TRNA HYDROLASE ARFB"/>
    <property type="match status" value="1"/>
</dbReference>
<dbReference type="Pfam" id="PF00472">
    <property type="entry name" value="RF-1"/>
    <property type="match status" value="1"/>
</dbReference>
<feature type="compositionally biased region" description="Basic residues" evidence="1">
    <location>
        <begin position="107"/>
        <end position="133"/>
    </location>
</feature>
<dbReference type="Gene3D" id="3.30.160.20">
    <property type="match status" value="1"/>
</dbReference>
<name>S7UZN6_DESML</name>
<comment type="caution">
    <text evidence="3">The sequence shown here is derived from an EMBL/GenBank/DDBJ whole genome shotgun (WGS) entry which is preliminary data.</text>
</comment>
<accession>S7UZN6</accession>
<dbReference type="RefSeq" id="WP_020878010.1">
    <property type="nucleotide sequence ID" value="NZ_ATHJ01000096.1"/>
</dbReference>
<evidence type="ECO:0000313" key="3">
    <source>
        <dbReference type="EMBL" id="EPR37903.1"/>
    </source>
</evidence>
<dbReference type="EMBL" id="ATHJ01000096">
    <property type="protein sequence ID" value="EPR37903.1"/>
    <property type="molecule type" value="Genomic_DNA"/>
</dbReference>
<dbReference type="InterPro" id="IPR000352">
    <property type="entry name" value="Pep_chain_release_fac_I"/>
</dbReference>
<dbReference type="SUPFAM" id="SSF110916">
    <property type="entry name" value="Peptidyl-tRNA hydrolase domain-like"/>
    <property type="match status" value="1"/>
</dbReference>
<dbReference type="Proteomes" id="UP000014977">
    <property type="component" value="Unassembled WGS sequence"/>
</dbReference>
<dbReference type="GO" id="GO:0004045">
    <property type="term" value="F:peptidyl-tRNA hydrolase activity"/>
    <property type="evidence" value="ECO:0007669"/>
    <property type="project" value="TreeGrafter"/>
</dbReference>
<evidence type="ECO:0000259" key="2">
    <source>
        <dbReference type="Pfam" id="PF00472"/>
    </source>
</evidence>